<evidence type="ECO:0000256" key="1">
    <source>
        <dbReference type="SAM" id="Phobius"/>
    </source>
</evidence>
<dbReference type="Proteomes" id="UP001151760">
    <property type="component" value="Unassembled WGS sequence"/>
</dbReference>
<name>A0ABQ4ZYA5_9ASTR</name>
<feature type="domain" description="Replication factor-A protein 1 N-terminal" evidence="2">
    <location>
        <begin position="5"/>
        <end position="87"/>
    </location>
</feature>
<comment type="caution">
    <text evidence="3">The sequence shown here is derived from an EMBL/GenBank/DDBJ whole genome shotgun (WGS) entry which is preliminary data.</text>
</comment>
<evidence type="ECO:0000313" key="4">
    <source>
        <dbReference type="Proteomes" id="UP001151760"/>
    </source>
</evidence>
<gene>
    <name evidence="3" type="ORF">Tco_0801449</name>
</gene>
<keyword evidence="1" id="KW-1133">Transmembrane helix</keyword>
<evidence type="ECO:0000313" key="3">
    <source>
        <dbReference type="EMBL" id="GJS94481.1"/>
    </source>
</evidence>
<dbReference type="Gene3D" id="2.40.50.140">
    <property type="entry name" value="Nucleic acid-binding proteins"/>
    <property type="match status" value="1"/>
</dbReference>
<feature type="transmembrane region" description="Helical" evidence="1">
    <location>
        <begin position="212"/>
        <end position="233"/>
    </location>
</feature>
<dbReference type="Pfam" id="PF04057">
    <property type="entry name" value="Rep-A_N"/>
    <property type="match status" value="1"/>
</dbReference>
<dbReference type="InterPro" id="IPR012340">
    <property type="entry name" value="NA-bd_OB-fold"/>
</dbReference>
<proteinExistence type="predicted"/>
<protein>
    <submittedName>
        <fullName evidence="3">Ribonuclease H-like domain-containing protein</fullName>
    </submittedName>
</protein>
<dbReference type="SUPFAM" id="SSF50249">
    <property type="entry name" value="Nucleic acid-binding proteins"/>
    <property type="match status" value="1"/>
</dbReference>
<evidence type="ECO:0000259" key="2">
    <source>
        <dbReference type="Pfam" id="PF04057"/>
    </source>
</evidence>
<accession>A0ABQ4ZYA5</accession>
<reference evidence="3" key="2">
    <citation type="submission" date="2022-01" db="EMBL/GenBank/DDBJ databases">
        <authorList>
            <person name="Yamashiro T."/>
            <person name="Shiraishi A."/>
            <person name="Satake H."/>
            <person name="Nakayama K."/>
        </authorList>
    </citation>
    <scope>NUCLEOTIDE SEQUENCE</scope>
</reference>
<dbReference type="EMBL" id="BQNB010011734">
    <property type="protein sequence ID" value="GJS94481.1"/>
    <property type="molecule type" value="Genomic_DNA"/>
</dbReference>
<keyword evidence="4" id="KW-1185">Reference proteome</keyword>
<organism evidence="3 4">
    <name type="scientific">Tanacetum coccineum</name>
    <dbReference type="NCBI Taxonomy" id="301880"/>
    <lineage>
        <taxon>Eukaryota</taxon>
        <taxon>Viridiplantae</taxon>
        <taxon>Streptophyta</taxon>
        <taxon>Embryophyta</taxon>
        <taxon>Tracheophyta</taxon>
        <taxon>Spermatophyta</taxon>
        <taxon>Magnoliopsida</taxon>
        <taxon>eudicotyledons</taxon>
        <taxon>Gunneridae</taxon>
        <taxon>Pentapetalae</taxon>
        <taxon>asterids</taxon>
        <taxon>campanulids</taxon>
        <taxon>Asterales</taxon>
        <taxon>Asteraceae</taxon>
        <taxon>Asteroideae</taxon>
        <taxon>Anthemideae</taxon>
        <taxon>Anthemidinae</taxon>
        <taxon>Tanacetum</taxon>
    </lineage>
</organism>
<keyword evidence="1" id="KW-0812">Transmembrane</keyword>
<keyword evidence="1" id="KW-0472">Membrane</keyword>
<sequence length="409" mass="46506">MAVNLTSGAIMKMSTGKCTENNLKPVVQVTYVHNRPAISDDEQWYWVRLSDGSSYQNGGIRVEAVRLNPVQEGSIVQLDDFVTYTIQPFPHNDTPLVERSTPQFQMRIMLMDNKCSVEFYEFGFSVKDFLTGHILLRCDSLEDLYPVTKPSPTPSALLSISHAMWHQRLRHSGAEPCSRKWPVHQLDVKNAFLNGDIIETVYMHPMLGFNDLIVMLYALVSLLVDVILLYLFIAMEFDMTDLGTLNYFLGISVTRDSTGMFLSQKKYALELLDRAYLANGNPTRMPLDTESKLGPDSDPISDPTLYRSLTEPHLAALKRILRYVHGILDFGLQLYASITGFLHQRTKVIEIEIHFVRDMVARGQVRFLHVPSRYQYADIFTKGLPSALFEEFHTSLSVRSPPAQTAREC</sequence>
<dbReference type="InterPro" id="IPR007199">
    <property type="entry name" value="Rep_factor-A_N"/>
</dbReference>
<reference evidence="3" key="1">
    <citation type="journal article" date="2022" name="Int. J. Mol. Sci.">
        <title>Draft Genome of Tanacetum Coccineum: Genomic Comparison of Closely Related Tanacetum-Family Plants.</title>
        <authorList>
            <person name="Yamashiro T."/>
            <person name="Shiraishi A."/>
            <person name="Nakayama K."/>
            <person name="Satake H."/>
        </authorList>
    </citation>
    <scope>NUCLEOTIDE SEQUENCE</scope>
</reference>